<feature type="transmembrane region" description="Helical" evidence="1">
    <location>
        <begin position="228"/>
        <end position="246"/>
    </location>
</feature>
<keyword evidence="1" id="KW-0812">Transmembrane</keyword>
<dbReference type="SUPFAM" id="SSF52540">
    <property type="entry name" value="P-loop containing nucleoside triphosphate hydrolases"/>
    <property type="match status" value="1"/>
</dbReference>
<organism evidence="2 3">
    <name type="scientific">Clavelina lepadiformis</name>
    <name type="common">Light-bulb sea squirt</name>
    <name type="synonym">Ascidia lepadiformis</name>
    <dbReference type="NCBI Taxonomy" id="159417"/>
    <lineage>
        <taxon>Eukaryota</taxon>
        <taxon>Metazoa</taxon>
        <taxon>Chordata</taxon>
        <taxon>Tunicata</taxon>
        <taxon>Ascidiacea</taxon>
        <taxon>Aplousobranchia</taxon>
        <taxon>Clavelinidae</taxon>
        <taxon>Clavelina</taxon>
    </lineage>
</organism>
<keyword evidence="1" id="KW-1133">Transmembrane helix</keyword>
<dbReference type="PANTHER" id="PTHR36978">
    <property type="entry name" value="P-LOOP CONTAINING NUCLEOTIDE TRIPHOSPHATE HYDROLASE"/>
    <property type="match status" value="1"/>
</dbReference>
<evidence type="ECO:0000256" key="1">
    <source>
        <dbReference type="SAM" id="Phobius"/>
    </source>
</evidence>
<keyword evidence="3" id="KW-1185">Reference proteome</keyword>
<keyword evidence="1" id="KW-0472">Membrane</keyword>
<dbReference type="Proteomes" id="UP001642483">
    <property type="component" value="Unassembled WGS sequence"/>
</dbReference>
<dbReference type="InterPro" id="IPR027417">
    <property type="entry name" value="P-loop_NTPase"/>
</dbReference>
<evidence type="ECO:0000313" key="3">
    <source>
        <dbReference type="Proteomes" id="UP001642483"/>
    </source>
</evidence>
<sequence length="248" mass="28908">MKIIVAGFSKTGTKSLAIALIRLGYKVYDMLEHFGYHGEEWEKILVTGGSVEDFRKMYKDVDAVLDVPAFCFWEQIHEAFPDAKIILTMRDEDDWYRSWHKQTSSVNIDSFFKLMKIISPSGRRLFQHMKAFCPPAYGFELRSAWRHTPINEMVLKMKYRQHYEYVLKHAPEDKLLAYSIRDGWAPLCQFLGRPIPDSPFPHENVGGEVIKLFIQNNPIMQRIVKETFVSLGVILLLILFAVYCYICV</sequence>
<dbReference type="Pfam" id="PF17784">
    <property type="entry name" value="Sulfotransfer_4"/>
    <property type="match status" value="1"/>
</dbReference>
<evidence type="ECO:0000313" key="2">
    <source>
        <dbReference type="EMBL" id="CAK8689020.1"/>
    </source>
</evidence>
<protein>
    <recommendedName>
        <fullName evidence="4">Sulfotransferase family protein</fullName>
    </recommendedName>
</protein>
<evidence type="ECO:0008006" key="4">
    <source>
        <dbReference type="Google" id="ProtNLM"/>
    </source>
</evidence>
<comment type="caution">
    <text evidence="2">The sequence shown here is derived from an EMBL/GenBank/DDBJ whole genome shotgun (WGS) entry which is preliminary data.</text>
</comment>
<dbReference type="EMBL" id="CAWYQH010000108">
    <property type="protein sequence ID" value="CAK8689020.1"/>
    <property type="molecule type" value="Genomic_DNA"/>
</dbReference>
<dbReference type="InterPro" id="IPR040632">
    <property type="entry name" value="Sulfotransfer_4"/>
</dbReference>
<dbReference type="Gene3D" id="3.40.50.300">
    <property type="entry name" value="P-loop containing nucleotide triphosphate hydrolases"/>
    <property type="match status" value="1"/>
</dbReference>
<accession>A0ABP0GBM6</accession>
<name>A0ABP0GBM6_CLALP</name>
<dbReference type="PANTHER" id="PTHR36978:SF4">
    <property type="entry name" value="P-LOOP CONTAINING NUCLEOSIDE TRIPHOSPHATE HYDROLASE PROTEIN"/>
    <property type="match status" value="1"/>
</dbReference>
<proteinExistence type="predicted"/>
<reference evidence="2 3" key="1">
    <citation type="submission" date="2024-02" db="EMBL/GenBank/DDBJ databases">
        <authorList>
            <person name="Daric V."/>
            <person name="Darras S."/>
        </authorList>
    </citation>
    <scope>NUCLEOTIDE SEQUENCE [LARGE SCALE GENOMIC DNA]</scope>
</reference>
<gene>
    <name evidence="2" type="ORF">CVLEPA_LOCUS21010</name>
</gene>